<dbReference type="RefSeq" id="XP_008817831.1">
    <property type="nucleotide sequence ID" value="XM_008819609.1"/>
</dbReference>
<evidence type="ECO:0008006" key="5">
    <source>
        <dbReference type="Google" id="ProtNLM"/>
    </source>
</evidence>
<sequence>MTVVRKLCNVLTALCLLERAVFVAGDVKAKQVIVTYTNAGEFKSELNNFQYIFLNENDDSYYVNTSEIGELEIGDKIYFYKSFTKVINYFKYRIPTNIQFVFGYNDGELILLKKNKKGIICKINDLFYSESGIKYMDRKNELYVKNDPFYIKKFSNYGFDDDDFEEDAGDERFDDGGHVGYDRAFNDNDDYDDYDDDFVMRAAICSVGGGSGDTGNTGGGADGAASSRGSSTFMPQKLLCYPSRGNNNELKAVFLKNEQYKKQFELSMTYLSKDNNLQLKKIASYFNTLVKLEFDRINIAYYIYNKTIACNFKYHMQKLLKKKGKKELEDQYMTYTDEQVTQNNSFLYNTTPQYKDHLGDNNILWKHSNKDLTQQCFQKCHKVFFNEGEFNNLYKNDNYVYEMSLFKDSSIKAIKKVQVKNISSLGRYIAMYYHGKDYVSILRDFTTYVYFRVKNMLDLILFQDEENEVGFYYISFDKAKQLVHLFRCGLNSYQVNCKQISFIPYEHIASDIEPKVYLSTVQSDDIGTVFISTKTKLWKLYKDKEGNYNRKIMDSVKNTSEEYLGHINCYMVETTYERKLLYKYLKNVTNVEENIVACSYFKHFTHFENSLLISFIENSHFIQRTYHVVQNKDFIISSGTTKLTIQINELFDIFMLFCIILCVILTVYTVVRILFSNKMKVSKMKHHFFDDTKNSCPSTVD</sequence>
<dbReference type="VEuPathDB" id="PlasmoDB:C922_04024"/>
<dbReference type="AlphaFoldDB" id="W7A2G7"/>
<organism evidence="3 4">
    <name type="scientific">Plasmodium inui San Antonio 1</name>
    <dbReference type="NCBI Taxonomy" id="1237626"/>
    <lineage>
        <taxon>Eukaryota</taxon>
        <taxon>Sar</taxon>
        <taxon>Alveolata</taxon>
        <taxon>Apicomplexa</taxon>
        <taxon>Aconoidasida</taxon>
        <taxon>Haemosporida</taxon>
        <taxon>Plasmodiidae</taxon>
        <taxon>Plasmodium</taxon>
        <taxon>Plasmodium (Plasmodium)</taxon>
    </lineage>
</organism>
<evidence type="ECO:0000256" key="2">
    <source>
        <dbReference type="SAM" id="SignalP"/>
    </source>
</evidence>
<evidence type="ECO:0000256" key="1">
    <source>
        <dbReference type="SAM" id="Phobius"/>
    </source>
</evidence>
<proteinExistence type="predicted"/>
<name>W7A2G7_9APIC</name>
<keyword evidence="4" id="KW-1185">Reference proteome</keyword>
<feature type="chain" id="PRO_5004887465" description="GOLD domain-containing protein" evidence="2">
    <location>
        <begin position="26"/>
        <end position="701"/>
    </location>
</feature>
<accession>W7A2G7</accession>
<evidence type="ECO:0000313" key="4">
    <source>
        <dbReference type="Proteomes" id="UP000030640"/>
    </source>
</evidence>
<protein>
    <recommendedName>
        <fullName evidence="5">GOLD domain-containing protein</fullName>
    </recommendedName>
</protein>
<dbReference type="OrthoDB" id="372021at2759"/>
<dbReference type="EMBL" id="KI965478">
    <property type="protein sequence ID" value="EUD65518.1"/>
    <property type="molecule type" value="Genomic_DNA"/>
</dbReference>
<evidence type="ECO:0000313" key="3">
    <source>
        <dbReference type="EMBL" id="EUD65518.1"/>
    </source>
</evidence>
<gene>
    <name evidence="3" type="ORF">C922_04024</name>
</gene>
<dbReference type="Proteomes" id="UP000030640">
    <property type="component" value="Unassembled WGS sequence"/>
</dbReference>
<keyword evidence="1" id="KW-0472">Membrane</keyword>
<reference evidence="3 4" key="1">
    <citation type="submission" date="2013-02" db="EMBL/GenBank/DDBJ databases">
        <title>The Genome Sequence of Plasmodium inui San Antonio 1.</title>
        <authorList>
            <consortium name="The Broad Institute Genome Sequencing Platform"/>
            <consortium name="The Broad Institute Genome Sequencing Center for Infectious Disease"/>
            <person name="Neafsey D."/>
            <person name="Cheeseman I."/>
            <person name="Volkman S."/>
            <person name="Adams J."/>
            <person name="Walker B."/>
            <person name="Young S.K."/>
            <person name="Zeng Q."/>
            <person name="Gargeya S."/>
            <person name="Fitzgerald M."/>
            <person name="Haas B."/>
            <person name="Abouelleil A."/>
            <person name="Alvarado L."/>
            <person name="Arachchi H.M."/>
            <person name="Berlin A.M."/>
            <person name="Chapman S.B."/>
            <person name="Dewar J."/>
            <person name="Goldberg J."/>
            <person name="Griggs A."/>
            <person name="Gujja S."/>
            <person name="Hansen M."/>
            <person name="Howarth C."/>
            <person name="Imamovic A."/>
            <person name="Larimer J."/>
            <person name="McCowan C."/>
            <person name="Murphy C."/>
            <person name="Neiman D."/>
            <person name="Pearson M."/>
            <person name="Priest M."/>
            <person name="Roberts A."/>
            <person name="Saif S."/>
            <person name="Shea T."/>
            <person name="Sisk P."/>
            <person name="Sykes S."/>
            <person name="Wortman J."/>
            <person name="Nusbaum C."/>
            <person name="Birren B."/>
        </authorList>
    </citation>
    <scope>NUCLEOTIDE SEQUENCE [LARGE SCALE GENOMIC DNA]</scope>
    <source>
        <strain evidence="3 4">San Antonio 1</strain>
    </source>
</reference>
<feature type="signal peptide" evidence="2">
    <location>
        <begin position="1"/>
        <end position="25"/>
    </location>
</feature>
<feature type="transmembrane region" description="Helical" evidence="1">
    <location>
        <begin position="653"/>
        <end position="675"/>
    </location>
</feature>
<keyword evidence="1" id="KW-0812">Transmembrane</keyword>
<keyword evidence="2" id="KW-0732">Signal</keyword>
<dbReference type="GeneID" id="20039298"/>
<keyword evidence="1" id="KW-1133">Transmembrane helix</keyword>